<accession>A0ABV6H6L2</accession>
<dbReference type="Proteomes" id="UP001589783">
    <property type="component" value="Unassembled WGS sequence"/>
</dbReference>
<name>A0ABV6H6L2_9ACTN</name>
<dbReference type="Pfam" id="PF06067">
    <property type="entry name" value="DUF932"/>
    <property type="match status" value="1"/>
</dbReference>
<dbReference type="NCBIfam" id="TIGR03299">
    <property type="entry name" value="LGT_TIGR03299"/>
    <property type="match status" value="1"/>
</dbReference>
<gene>
    <name evidence="1" type="ORF">ACFFJD_01960</name>
</gene>
<protein>
    <submittedName>
        <fullName evidence="1">DUF932 domain-containing protein</fullName>
    </submittedName>
</protein>
<organism evidence="1 2">
    <name type="scientific">Gordonia phosphorivorans</name>
    <dbReference type="NCBI Taxonomy" id="1056982"/>
    <lineage>
        <taxon>Bacteria</taxon>
        <taxon>Bacillati</taxon>
        <taxon>Actinomycetota</taxon>
        <taxon>Actinomycetes</taxon>
        <taxon>Mycobacteriales</taxon>
        <taxon>Gordoniaceae</taxon>
        <taxon>Gordonia</taxon>
    </lineage>
</organism>
<reference evidence="1 2" key="1">
    <citation type="submission" date="2024-09" db="EMBL/GenBank/DDBJ databases">
        <authorList>
            <person name="Sun Q."/>
            <person name="Mori K."/>
        </authorList>
    </citation>
    <scope>NUCLEOTIDE SEQUENCE [LARGE SCALE GENOMIC DNA]</scope>
    <source>
        <strain evidence="1 2">CCM 7957</strain>
    </source>
</reference>
<comment type="caution">
    <text evidence="1">The sequence shown here is derived from an EMBL/GenBank/DDBJ whole genome shotgun (WGS) entry which is preliminary data.</text>
</comment>
<dbReference type="EMBL" id="JBHLWV010000006">
    <property type="protein sequence ID" value="MFC0313618.1"/>
    <property type="molecule type" value="Genomic_DNA"/>
</dbReference>
<proteinExistence type="predicted"/>
<dbReference type="RefSeq" id="WP_382360131.1">
    <property type="nucleotide sequence ID" value="NZ_JBHLWV010000006.1"/>
</dbReference>
<dbReference type="InterPro" id="IPR026325">
    <property type="entry name" value="DUF932"/>
</dbReference>
<keyword evidence="2" id="KW-1185">Reference proteome</keyword>
<evidence type="ECO:0000313" key="2">
    <source>
        <dbReference type="Proteomes" id="UP001589783"/>
    </source>
</evidence>
<sequence>MNVLAPTRIDPDTRRRPEFILGTDTRGQTDLDGVLAAAGLNWGLRTVSGSDGLSVIVDDREISTFAPERQLVLRDDNNVVLGMVGDGYQAVPNDEAFASTAIAAKMGAQYQSAGSSDYGRKAFVTMTLPEAEVRVGGKDVVSFSLLFSTDHSGGGAVAGRIQGVRQWCTNGATVPLREQMSWSVRHTATASERLAMVEDTVRGCLRYAKEFAALGEQLICAPMSKSDYETYINALFPRPDANAAPAAHTRYERRHADLMGLFHTAAIQQDSPESAWSAVAAVTEYEQWFRPARSELSRARRQLDGDSPRFTARAVTLAREMVGV</sequence>
<dbReference type="InterPro" id="IPR017686">
    <property type="entry name" value="Phg/plasmid-like_prot"/>
</dbReference>
<evidence type="ECO:0000313" key="1">
    <source>
        <dbReference type="EMBL" id="MFC0313618.1"/>
    </source>
</evidence>